<dbReference type="Proteomes" id="UP000887116">
    <property type="component" value="Unassembled WGS sequence"/>
</dbReference>
<organism evidence="3 4">
    <name type="scientific">Trichonephila clavata</name>
    <name type="common">Joro spider</name>
    <name type="synonym">Nephila clavata</name>
    <dbReference type="NCBI Taxonomy" id="2740835"/>
    <lineage>
        <taxon>Eukaryota</taxon>
        <taxon>Metazoa</taxon>
        <taxon>Ecdysozoa</taxon>
        <taxon>Arthropoda</taxon>
        <taxon>Chelicerata</taxon>
        <taxon>Arachnida</taxon>
        <taxon>Araneae</taxon>
        <taxon>Araneomorphae</taxon>
        <taxon>Entelegynae</taxon>
        <taxon>Araneoidea</taxon>
        <taxon>Nephilidae</taxon>
        <taxon>Trichonephila</taxon>
    </lineage>
</organism>
<proteinExistence type="predicted"/>
<evidence type="ECO:0000256" key="2">
    <source>
        <dbReference type="SAM" id="Phobius"/>
    </source>
</evidence>
<feature type="region of interest" description="Disordered" evidence="1">
    <location>
        <begin position="44"/>
        <end position="72"/>
    </location>
</feature>
<dbReference type="EMBL" id="BMAO01033082">
    <property type="protein sequence ID" value="GFQ86903.1"/>
    <property type="molecule type" value="Genomic_DNA"/>
</dbReference>
<accession>A0A8X6FRE0</accession>
<comment type="caution">
    <text evidence="3">The sequence shown here is derived from an EMBL/GenBank/DDBJ whole genome shotgun (WGS) entry which is preliminary data.</text>
</comment>
<evidence type="ECO:0000256" key="1">
    <source>
        <dbReference type="SAM" id="MobiDB-lite"/>
    </source>
</evidence>
<keyword evidence="2" id="KW-1133">Transmembrane helix</keyword>
<keyword evidence="2" id="KW-0812">Transmembrane</keyword>
<keyword evidence="2" id="KW-0472">Membrane</keyword>
<feature type="compositionally biased region" description="Low complexity" evidence="1">
    <location>
        <begin position="63"/>
        <end position="72"/>
    </location>
</feature>
<evidence type="ECO:0000313" key="3">
    <source>
        <dbReference type="EMBL" id="GFQ86903.1"/>
    </source>
</evidence>
<sequence length="254" mass="29461">MQESFKFNEIYRKYKADDSNETPKSYLKELEPFKLPKKPDDEICPVSKLTTKKPTPYNRKKTTSSTTTTTTPDYSTTQKVGIGKKILSAFTRKKEEDNGYKFPKEASLDTYMNWKPAAGNWSSYGIHIEIPFTDVTFMKILVAEISLIVILVFSLQYYLMQMRSLRRNIDELMDRAHSRAISNFQVPENEVVDEDVQQTTPDDLTLLTSSTMIYSHLQELSEEIKNRNTGESSEKYLTKEFLQLVSLNTSWFIH</sequence>
<gene>
    <name evidence="3" type="ORF">TNCT_11291</name>
</gene>
<protein>
    <submittedName>
        <fullName evidence="3">Uncharacterized protein</fullName>
    </submittedName>
</protein>
<keyword evidence="4" id="KW-1185">Reference proteome</keyword>
<dbReference type="OrthoDB" id="10479184at2759"/>
<dbReference type="AlphaFoldDB" id="A0A8X6FRE0"/>
<reference evidence="3" key="1">
    <citation type="submission" date="2020-07" db="EMBL/GenBank/DDBJ databases">
        <title>Multicomponent nature underlies the extraordinary mechanical properties of spider dragline silk.</title>
        <authorList>
            <person name="Kono N."/>
            <person name="Nakamura H."/>
            <person name="Mori M."/>
            <person name="Yoshida Y."/>
            <person name="Ohtoshi R."/>
            <person name="Malay A.D."/>
            <person name="Moran D.A.P."/>
            <person name="Tomita M."/>
            <person name="Numata K."/>
            <person name="Arakawa K."/>
        </authorList>
    </citation>
    <scope>NUCLEOTIDE SEQUENCE</scope>
</reference>
<feature type="transmembrane region" description="Helical" evidence="2">
    <location>
        <begin position="137"/>
        <end position="159"/>
    </location>
</feature>
<name>A0A8X6FRE0_TRICU</name>
<evidence type="ECO:0000313" key="4">
    <source>
        <dbReference type="Proteomes" id="UP000887116"/>
    </source>
</evidence>